<dbReference type="RefSeq" id="WP_346158203.1">
    <property type="nucleotide sequence ID" value="NZ_BAAATE010000077.1"/>
</dbReference>
<dbReference type="Proteomes" id="UP001501666">
    <property type="component" value="Unassembled WGS sequence"/>
</dbReference>
<proteinExistence type="predicted"/>
<dbReference type="EMBL" id="BAAATE010000077">
    <property type="protein sequence ID" value="GAA2702209.1"/>
    <property type="molecule type" value="Genomic_DNA"/>
</dbReference>
<dbReference type="Gene3D" id="3.40.50.300">
    <property type="entry name" value="P-loop containing nucleotide triphosphate hydrolases"/>
    <property type="match status" value="1"/>
</dbReference>
<dbReference type="Gene3D" id="3.30.420.280">
    <property type="match status" value="1"/>
</dbReference>
<evidence type="ECO:0000313" key="3">
    <source>
        <dbReference type="Proteomes" id="UP001501666"/>
    </source>
</evidence>
<protein>
    <recommendedName>
        <fullName evidence="1">Phage terminase large subunit N-terminal domain-containing protein</fullName>
    </recommendedName>
</protein>
<comment type="caution">
    <text evidence="2">The sequence shown here is derived from an EMBL/GenBank/DDBJ whole genome shotgun (WGS) entry which is preliminary data.</text>
</comment>
<evidence type="ECO:0000259" key="1">
    <source>
        <dbReference type="Pfam" id="PF04466"/>
    </source>
</evidence>
<dbReference type="SUPFAM" id="SSF52540">
    <property type="entry name" value="P-loop containing nucleoside triphosphate hydrolases"/>
    <property type="match status" value="1"/>
</dbReference>
<dbReference type="InterPro" id="IPR035412">
    <property type="entry name" value="Terminase_L_N"/>
</dbReference>
<dbReference type="InterPro" id="IPR027417">
    <property type="entry name" value="P-loop_NTPase"/>
</dbReference>
<gene>
    <name evidence="2" type="ORF">GCM10010412_100230</name>
</gene>
<feature type="domain" description="Phage terminase large subunit N-terminal" evidence="1">
    <location>
        <begin position="77"/>
        <end position="166"/>
    </location>
</feature>
<keyword evidence="3" id="KW-1185">Reference proteome</keyword>
<dbReference type="Pfam" id="PF04466">
    <property type="entry name" value="Terminase_3"/>
    <property type="match status" value="1"/>
</dbReference>
<sequence length="358" mass="40264">MLLSGPPGTGKSRAALEKLHAMMLANPGARGLIVRKTLVSLGSTGLVTWREKVAAESIAAGPVVWYGGSQQEAAAYRYSNGSVVVVGGLDKPQKVMSSEYDVIFVQEAIELAIDDWEALTTRLRNGVISFQQLIADYNPWTPTPWLKARAVRGDTVMLHSRHEDNPVLFRPDGTLTMVGQDYIGKLDKLTGVRFHRLRHGKWVAAEGLIYEDWDPAVHLLDRIPIPQEWTRWWTVDFGYTNPFVWQDWAEDPDGRLYLVREIYRTRRLVEDHAKDILRLVAPGGTWAEPRPSAIICDHLLPPAALDQPRQRRQPDPVSVAPPRPTTELAAEHLVLMTEHQQLSLFGQIRAGQHRHKPA</sequence>
<accession>A0ABP6FW17</accession>
<organism evidence="2 3">
    <name type="scientific">Nonomuraea recticatena</name>
    <dbReference type="NCBI Taxonomy" id="46178"/>
    <lineage>
        <taxon>Bacteria</taxon>
        <taxon>Bacillati</taxon>
        <taxon>Actinomycetota</taxon>
        <taxon>Actinomycetes</taxon>
        <taxon>Streptosporangiales</taxon>
        <taxon>Streptosporangiaceae</taxon>
        <taxon>Nonomuraea</taxon>
    </lineage>
</organism>
<reference evidence="3" key="1">
    <citation type="journal article" date="2019" name="Int. J. Syst. Evol. Microbiol.">
        <title>The Global Catalogue of Microorganisms (GCM) 10K type strain sequencing project: providing services to taxonomists for standard genome sequencing and annotation.</title>
        <authorList>
            <consortium name="The Broad Institute Genomics Platform"/>
            <consortium name="The Broad Institute Genome Sequencing Center for Infectious Disease"/>
            <person name="Wu L."/>
            <person name="Ma J."/>
        </authorList>
    </citation>
    <scope>NUCLEOTIDE SEQUENCE [LARGE SCALE GENOMIC DNA]</scope>
    <source>
        <strain evidence="3">JCM 6835</strain>
    </source>
</reference>
<name>A0ABP6FW17_9ACTN</name>
<evidence type="ECO:0000313" key="2">
    <source>
        <dbReference type="EMBL" id="GAA2702209.1"/>
    </source>
</evidence>